<gene>
    <name evidence="3" type="primary">ctvD</name>
    <name evidence="3" type="ORF">C8035_v007837</name>
</gene>
<evidence type="ECO:0000256" key="2">
    <source>
        <dbReference type="SAM" id="SignalP"/>
    </source>
</evidence>
<dbReference type="EMBL" id="QAPG01000023">
    <property type="protein sequence ID" value="TDZ37472.1"/>
    <property type="molecule type" value="Genomic_DNA"/>
</dbReference>
<proteinExistence type="predicted"/>
<organism evidence="3 4">
    <name type="scientific">Colletotrichum spinosum</name>
    <dbReference type="NCBI Taxonomy" id="1347390"/>
    <lineage>
        <taxon>Eukaryota</taxon>
        <taxon>Fungi</taxon>
        <taxon>Dikarya</taxon>
        <taxon>Ascomycota</taxon>
        <taxon>Pezizomycotina</taxon>
        <taxon>Sordariomycetes</taxon>
        <taxon>Hypocreomycetidae</taxon>
        <taxon>Glomerellales</taxon>
        <taxon>Glomerellaceae</taxon>
        <taxon>Colletotrichum</taxon>
        <taxon>Colletotrichum orbiculare species complex</taxon>
    </lineage>
</organism>
<keyword evidence="1" id="KW-0472">Membrane</keyword>
<keyword evidence="1" id="KW-1133">Transmembrane helix</keyword>
<comment type="caution">
    <text evidence="3">The sequence shown here is derived from an EMBL/GenBank/DDBJ whole genome shotgun (WGS) entry which is preliminary data.</text>
</comment>
<evidence type="ECO:0000256" key="1">
    <source>
        <dbReference type="SAM" id="Phobius"/>
    </source>
</evidence>
<name>A0A4R8QF95_9PEZI</name>
<feature type="signal peptide" evidence="2">
    <location>
        <begin position="1"/>
        <end position="19"/>
    </location>
</feature>
<feature type="transmembrane region" description="Helical" evidence="1">
    <location>
        <begin position="73"/>
        <end position="92"/>
    </location>
</feature>
<keyword evidence="1" id="KW-0812">Transmembrane</keyword>
<reference evidence="3 4" key="1">
    <citation type="submission" date="2018-11" db="EMBL/GenBank/DDBJ databases">
        <title>Genome sequence and assembly of Colletotrichum spinosum.</title>
        <authorList>
            <person name="Gan P."/>
            <person name="Shirasu K."/>
        </authorList>
    </citation>
    <scope>NUCLEOTIDE SEQUENCE [LARGE SCALE GENOMIC DNA]</scope>
    <source>
        <strain evidence="3 4">CBS 515.97</strain>
    </source>
</reference>
<accession>A0A4R8QF95</accession>
<evidence type="ECO:0000313" key="3">
    <source>
        <dbReference type="EMBL" id="TDZ37472.1"/>
    </source>
</evidence>
<protein>
    <submittedName>
        <fullName evidence="3">Citreoviridin biosynthesis protein D</fullName>
    </submittedName>
</protein>
<feature type="transmembrane region" description="Helical" evidence="1">
    <location>
        <begin position="200"/>
        <end position="218"/>
    </location>
</feature>
<keyword evidence="2" id="KW-0732">Signal</keyword>
<dbReference type="AlphaFoldDB" id="A0A4R8QF95"/>
<feature type="chain" id="PRO_5020479386" evidence="2">
    <location>
        <begin position="20"/>
        <end position="364"/>
    </location>
</feature>
<feature type="transmembrane region" description="Helical" evidence="1">
    <location>
        <begin position="238"/>
        <end position="258"/>
    </location>
</feature>
<feature type="transmembrane region" description="Helical" evidence="1">
    <location>
        <begin position="104"/>
        <end position="128"/>
    </location>
</feature>
<sequence>MARVVFSVALLLVLYLAKTAINDLATANGLFEVIQNTLQDEPVKFTSVKALDGFLTTLVCFFLPIVTGAHPPLTLFSVFMLGQVLGIYSLLLNEGIRAANRSKLISYPSLWGMMGQIITIGVTLPMYYLTWLWTSTIPEAAATSAEAFADAIALDPVHSKVLNIAVTLGGALPSAATALPSPSMISQEWREIALAVWQPFPIWIAVVQGFLATVSKTFNLVPNTTQTPAARIERFRGVYTFALSAVVLTYVGALGWVYRFSDTPLDLLKAMFRPTWPLDKTPMVSMEAGVLTLLQWDMYCSTLSTWIWITYNAYFRAGVVQVIVDLVKLVGLTPLVGPGGAALVVVWGRDVAVVGAAGQKKKTG</sequence>
<evidence type="ECO:0000313" key="4">
    <source>
        <dbReference type="Proteomes" id="UP000295083"/>
    </source>
</evidence>
<dbReference type="Proteomes" id="UP000295083">
    <property type="component" value="Unassembled WGS sequence"/>
</dbReference>
<keyword evidence="4" id="KW-1185">Reference proteome</keyword>